<dbReference type="Proteomes" id="UP001234178">
    <property type="component" value="Unassembled WGS sequence"/>
</dbReference>
<accession>A0ABQ9Z9D2</accession>
<reference evidence="1 2" key="1">
    <citation type="journal article" date="2023" name="Nucleic Acids Res.">
        <title>The hologenome of Daphnia magna reveals possible DNA methylation and microbiome-mediated evolution of the host genome.</title>
        <authorList>
            <person name="Chaturvedi A."/>
            <person name="Li X."/>
            <person name="Dhandapani V."/>
            <person name="Marshall H."/>
            <person name="Kissane S."/>
            <person name="Cuenca-Cambronero M."/>
            <person name="Asole G."/>
            <person name="Calvet F."/>
            <person name="Ruiz-Romero M."/>
            <person name="Marangio P."/>
            <person name="Guigo R."/>
            <person name="Rago D."/>
            <person name="Mirbahai L."/>
            <person name="Eastwood N."/>
            <person name="Colbourne J.K."/>
            <person name="Zhou J."/>
            <person name="Mallon E."/>
            <person name="Orsini L."/>
        </authorList>
    </citation>
    <scope>NUCLEOTIDE SEQUENCE [LARGE SCALE GENOMIC DNA]</scope>
    <source>
        <strain evidence="1">LRV0_1</strain>
    </source>
</reference>
<keyword evidence="2" id="KW-1185">Reference proteome</keyword>
<proteinExistence type="predicted"/>
<gene>
    <name evidence="1" type="ORF">OUZ56_018609</name>
</gene>
<sequence>MSTAYTRLLYCTPRRTRWSTQMVYQLTIIEADMEGKEDVQGVDGDDDKPQLELDFGAFRRSSSALLRRRLSSKPHPTLQEEIMTTLETGCIALSRWQDNYPLSDVIKEKHQWFRESGPK</sequence>
<comment type="caution">
    <text evidence="1">The sequence shown here is derived from an EMBL/GenBank/DDBJ whole genome shotgun (WGS) entry which is preliminary data.</text>
</comment>
<name>A0ABQ9Z9D2_9CRUS</name>
<dbReference type="EMBL" id="JAOYFB010000003">
    <property type="protein sequence ID" value="KAK4009497.1"/>
    <property type="molecule type" value="Genomic_DNA"/>
</dbReference>
<protein>
    <submittedName>
        <fullName evidence="1">Uncharacterized protein</fullName>
    </submittedName>
</protein>
<evidence type="ECO:0000313" key="2">
    <source>
        <dbReference type="Proteomes" id="UP001234178"/>
    </source>
</evidence>
<evidence type="ECO:0000313" key="1">
    <source>
        <dbReference type="EMBL" id="KAK4009497.1"/>
    </source>
</evidence>
<organism evidence="1 2">
    <name type="scientific">Daphnia magna</name>
    <dbReference type="NCBI Taxonomy" id="35525"/>
    <lineage>
        <taxon>Eukaryota</taxon>
        <taxon>Metazoa</taxon>
        <taxon>Ecdysozoa</taxon>
        <taxon>Arthropoda</taxon>
        <taxon>Crustacea</taxon>
        <taxon>Branchiopoda</taxon>
        <taxon>Diplostraca</taxon>
        <taxon>Cladocera</taxon>
        <taxon>Anomopoda</taxon>
        <taxon>Daphniidae</taxon>
        <taxon>Daphnia</taxon>
    </lineage>
</organism>